<evidence type="ECO:0000256" key="8">
    <source>
        <dbReference type="ARBA" id="ARBA00023180"/>
    </source>
</evidence>
<dbReference type="KEGG" id="cvn:111115230"/>
<dbReference type="Proteomes" id="UP000694844">
    <property type="component" value="Chromosome 9"/>
</dbReference>
<keyword evidence="2" id="KW-0813">Transport</keyword>
<sequence>MEVEIVILLTLITTIKTEVCQKVSACSCKTSDGVVDLSALPGSVSANDNQNYKNTWFPCSAGTCGTFNGVSICQTELNTPTGSSYINGYFNTSTFSGEPEKNLVLTYTGDPKEPGGTQIRTSRISLVCDKTADVNTFIAEGEQPPAGSVNYKFTLRSKHACIVSSGISVGSVLLILFFVFVLIYVIGGILFLRFYRGASGVEMFPNYEFWKDLPFLIKDGMVFTFRGCKTDATYSQI</sequence>
<name>A0A8B8C3D8_CRAVI</name>
<feature type="signal peptide" evidence="10">
    <location>
        <begin position="1"/>
        <end position="17"/>
    </location>
</feature>
<keyword evidence="8" id="KW-0325">Glycoprotein</keyword>
<comment type="subcellular location">
    <subcellularLocation>
        <location evidence="1">Endomembrane system</location>
    </subcellularLocation>
</comment>
<evidence type="ECO:0000256" key="3">
    <source>
        <dbReference type="ARBA" id="ARBA00022692"/>
    </source>
</evidence>
<dbReference type="GO" id="GO:0000139">
    <property type="term" value="C:Golgi membrane"/>
    <property type="evidence" value="ECO:0007669"/>
    <property type="project" value="UniProtKB-SubCell"/>
</dbReference>
<dbReference type="GeneID" id="111115230"/>
<accession>A0A8B8C3D8</accession>
<evidence type="ECO:0000256" key="1">
    <source>
        <dbReference type="ARBA" id="ARBA00004308"/>
    </source>
</evidence>
<evidence type="ECO:0000256" key="4">
    <source>
        <dbReference type="ARBA" id="ARBA00022729"/>
    </source>
</evidence>
<evidence type="ECO:0000256" key="7">
    <source>
        <dbReference type="ARBA" id="ARBA00023157"/>
    </source>
</evidence>
<evidence type="ECO:0000313" key="13">
    <source>
        <dbReference type="RefSeq" id="XP_022309599.1"/>
    </source>
</evidence>
<keyword evidence="4 10" id="KW-0732">Signal</keyword>
<reference evidence="13" key="1">
    <citation type="submission" date="2025-08" db="UniProtKB">
        <authorList>
            <consortium name="RefSeq"/>
        </authorList>
    </citation>
    <scope>IDENTIFICATION</scope>
    <source>
        <tissue evidence="13">Whole sample</tissue>
    </source>
</reference>
<dbReference type="OrthoDB" id="29460at2759"/>
<evidence type="ECO:0000313" key="12">
    <source>
        <dbReference type="Proteomes" id="UP000694844"/>
    </source>
</evidence>
<keyword evidence="3 9" id="KW-0812">Transmembrane</keyword>
<dbReference type="PANTHER" id="PTHR15071:SF0">
    <property type="entry name" value="MANNOSE 6-PHOSPHATE RECEPTOR-LIKE PROTEIN 1"/>
    <property type="match status" value="1"/>
</dbReference>
<feature type="transmembrane region" description="Helical" evidence="9">
    <location>
        <begin position="172"/>
        <end position="195"/>
    </location>
</feature>
<gene>
    <name evidence="13" type="primary">LOC111115230</name>
</gene>
<dbReference type="RefSeq" id="XP_022309599.1">
    <property type="nucleotide sequence ID" value="XM_022453891.1"/>
</dbReference>
<proteinExistence type="predicted"/>
<organism evidence="12 13">
    <name type="scientific">Crassostrea virginica</name>
    <name type="common">Eastern oyster</name>
    <dbReference type="NCBI Taxonomy" id="6565"/>
    <lineage>
        <taxon>Eukaryota</taxon>
        <taxon>Metazoa</taxon>
        <taxon>Spiralia</taxon>
        <taxon>Lophotrochozoa</taxon>
        <taxon>Mollusca</taxon>
        <taxon>Bivalvia</taxon>
        <taxon>Autobranchia</taxon>
        <taxon>Pteriomorphia</taxon>
        <taxon>Ostreida</taxon>
        <taxon>Ostreoidea</taxon>
        <taxon>Ostreidae</taxon>
        <taxon>Crassostrea</taxon>
    </lineage>
</organism>
<dbReference type="SUPFAM" id="SSF50911">
    <property type="entry name" value="Mannose 6-phosphate receptor domain"/>
    <property type="match status" value="1"/>
</dbReference>
<keyword evidence="12" id="KW-1185">Reference proteome</keyword>
<evidence type="ECO:0000256" key="2">
    <source>
        <dbReference type="ARBA" id="ARBA00022448"/>
    </source>
</evidence>
<keyword evidence="7" id="KW-1015">Disulfide bond</keyword>
<evidence type="ECO:0000259" key="11">
    <source>
        <dbReference type="PROSITE" id="PS51914"/>
    </source>
</evidence>
<evidence type="ECO:0000256" key="5">
    <source>
        <dbReference type="ARBA" id="ARBA00022989"/>
    </source>
</evidence>
<evidence type="ECO:0000256" key="9">
    <source>
        <dbReference type="SAM" id="Phobius"/>
    </source>
</evidence>
<evidence type="ECO:0000256" key="6">
    <source>
        <dbReference type="ARBA" id="ARBA00023136"/>
    </source>
</evidence>
<keyword evidence="5 9" id="KW-1133">Transmembrane helix</keyword>
<dbReference type="GO" id="GO:0005802">
    <property type="term" value="C:trans-Golgi network"/>
    <property type="evidence" value="ECO:0007669"/>
    <property type="project" value="TreeGrafter"/>
</dbReference>
<dbReference type="Gene3D" id="2.70.130.10">
    <property type="entry name" value="Mannose-6-phosphate receptor binding domain"/>
    <property type="match status" value="1"/>
</dbReference>
<dbReference type="InterPro" id="IPR028927">
    <property type="entry name" value="Man-6-P_rcpt"/>
</dbReference>
<dbReference type="InterPro" id="IPR044865">
    <property type="entry name" value="MRH_dom"/>
</dbReference>
<dbReference type="PANTHER" id="PTHR15071">
    <property type="entry name" value="MANNOSE-6-PHOSPHATE RECEPTOR FAMILY MEMBER"/>
    <property type="match status" value="1"/>
</dbReference>
<dbReference type="Pfam" id="PF02157">
    <property type="entry name" value="Man-6-P_recep"/>
    <property type="match status" value="1"/>
</dbReference>
<feature type="chain" id="PRO_5034680466" evidence="10">
    <location>
        <begin position="18"/>
        <end position="237"/>
    </location>
</feature>
<keyword evidence="6 9" id="KW-0472">Membrane</keyword>
<feature type="domain" description="MRH" evidence="11">
    <location>
        <begin position="24"/>
        <end position="163"/>
    </location>
</feature>
<dbReference type="PROSITE" id="PS51914">
    <property type="entry name" value="MRH"/>
    <property type="match status" value="1"/>
</dbReference>
<dbReference type="GO" id="GO:0010008">
    <property type="term" value="C:endosome membrane"/>
    <property type="evidence" value="ECO:0007669"/>
    <property type="project" value="UniProtKB-SubCell"/>
</dbReference>
<dbReference type="AlphaFoldDB" id="A0A8B8C3D8"/>
<dbReference type="InterPro" id="IPR009011">
    <property type="entry name" value="Man6P_isomerase_rcpt-bd_dom_sf"/>
</dbReference>
<evidence type="ECO:0000256" key="10">
    <source>
        <dbReference type="SAM" id="SignalP"/>
    </source>
</evidence>
<protein>
    <submittedName>
        <fullName evidence="13">Cation-dependent mannose-6-phosphate receptor-like</fullName>
    </submittedName>
</protein>